<dbReference type="EMBL" id="JAINUG010000071">
    <property type="protein sequence ID" value="KAJ8401302.1"/>
    <property type="molecule type" value="Genomic_DNA"/>
</dbReference>
<sequence>MGGGGGAFGRYRKTRFSLGPGKPKTNARSGRGRRGGDPIARRPRHAGPKAAPERASASRSDRTAGPRSLPGSVRPGDPAGAARGQKQLIEIEPRAVGGGAVIAAGAWWNSLGGDSWGRGTGPFGAIHATCTLAGRRYVPGPASARELSDPLSRSLRLIGADQSGAASDLGVCSTQTR</sequence>
<proteinExistence type="predicted"/>
<accession>A0AAD7SFD3</accession>
<evidence type="ECO:0000313" key="2">
    <source>
        <dbReference type="EMBL" id="KAJ8401302.1"/>
    </source>
</evidence>
<organism evidence="2 3">
    <name type="scientific">Aldrovandia affinis</name>
    <dbReference type="NCBI Taxonomy" id="143900"/>
    <lineage>
        <taxon>Eukaryota</taxon>
        <taxon>Metazoa</taxon>
        <taxon>Chordata</taxon>
        <taxon>Craniata</taxon>
        <taxon>Vertebrata</taxon>
        <taxon>Euteleostomi</taxon>
        <taxon>Actinopterygii</taxon>
        <taxon>Neopterygii</taxon>
        <taxon>Teleostei</taxon>
        <taxon>Notacanthiformes</taxon>
        <taxon>Halosauridae</taxon>
        <taxon>Aldrovandia</taxon>
    </lineage>
</organism>
<dbReference type="Proteomes" id="UP001221898">
    <property type="component" value="Unassembled WGS sequence"/>
</dbReference>
<gene>
    <name evidence="2" type="ORF">AAFF_G00385330</name>
</gene>
<evidence type="ECO:0000256" key="1">
    <source>
        <dbReference type="SAM" id="MobiDB-lite"/>
    </source>
</evidence>
<reference evidence="2" key="1">
    <citation type="journal article" date="2023" name="Science">
        <title>Genome structures resolve the early diversification of teleost fishes.</title>
        <authorList>
            <person name="Parey E."/>
            <person name="Louis A."/>
            <person name="Montfort J."/>
            <person name="Bouchez O."/>
            <person name="Roques C."/>
            <person name="Iampietro C."/>
            <person name="Lluch J."/>
            <person name="Castinel A."/>
            <person name="Donnadieu C."/>
            <person name="Desvignes T."/>
            <person name="Floi Bucao C."/>
            <person name="Jouanno E."/>
            <person name="Wen M."/>
            <person name="Mejri S."/>
            <person name="Dirks R."/>
            <person name="Jansen H."/>
            <person name="Henkel C."/>
            <person name="Chen W.J."/>
            <person name="Zahm M."/>
            <person name="Cabau C."/>
            <person name="Klopp C."/>
            <person name="Thompson A.W."/>
            <person name="Robinson-Rechavi M."/>
            <person name="Braasch I."/>
            <person name="Lecointre G."/>
            <person name="Bobe J."/>
            <person name="Postlethwait J.H."/>
            <person name="Berthelot C."/>
            <person name="Roest Crollius H."/>
            <person name="Guiguen Y."/>
        </authorList>
    </citation>
    <scope>NUCLEOTIDE SEQUENCE</scope>
    <source>
        <strain evidence="2">NC1722</strain>
    </source>
</reference>
<comment type="caution">
    <text evidence="2">The sequence shown here is derived from an EMBL/GenBank/DDBJ whole genome shotgun (WGS) entry which is preliminary data.</text>
</comment>
<protein>
    <submittedName>
        <fullName evidence="2">Uncharacterized protein</fullName>
    </submittedName>
</protein>
<evidence type="ECO:0000313" key="3">
    <source>
        <dbReference type="Proteomes" id="UP001221898"/>
    </source>
</evidence>
<keyword evidence="3" id="KW-1185">Reference proteome</keyword>
<dbReference type="AlphaFoldDB" id="A0AAD7SFD3"/>
<feature type="region of interest" description="Disordered" evidence="1">
    <location>
        <begin position="1"/>
        <end position="87"/>
    </location>
</feature>
<name>A0AAD7SFD3_9TELE</name>